<dbReference type="InterPro" id="IPR036726">
    <property type="entry name" value="GTP1_OBG_dom_sf"/>
</dbReference>
<dbReference type="GO" id="GO:0005525">
    <property type="term" value="F:GTP binding"/>
    <property type="evidence" value="ECO:0007669"/>
    <property type="project" value="UniProtKB-UniRule"/>
</dbReference>
<gene>
    <name evidence="11" type="primary">obgE</name>
    <name evidence="8" type="synonym">obg</name>
    <name evidence="11" type="ORF">WEOB_192</name>
</gene>
<organism evidence="11 12">
    <name type="scientific">Candidatus Westeberhardia cardiocondylae</name>
    <dbReference type="NCBI Taxonomy" id="1594731"/>
    <lineage>
        <taxon>Bacteria</taxon>
        <taxon>Pseudomonadati</taxon>
        <taxon>Pseudomonadota</taxon>
        <taxon>Gammaproteobacteria</taxon>
        <taxon>Enterobacterales</taxon>
        <taxon>Enterobacteriaceae</taxon>
        <taxon>ant endosymbionts</taxon>
        <taxon>Candidatus Westeberhardia</taxon>
    </lineage>
</organism>
<dbReference type="Pfam" id="PF01018">
    <property type="entry name" value="GTP1_OBG"/>
    <property type="match status" value="1"/>
</dbReference>
<dbReference type="CDD" id="cd01898">
    <property type="entry name" value="Obg"/>
    <property type="match status" value="1"/>
</dbReference>
<dbReference type="HAMAP" id="MF_01454">
    <property type="entry name" value="GTPase_Obg"/>
    <property type="match status" value="1"/>
</dbReference>
<feature type="domain" description="Obg" evidence="10">
    <location>
        <begin position="1"/>
        <end position="159"/>
    </location>
</feature>
<dbReference type="Pfam" id="PF01926">
    <property type="entry name" value="MMR_HSR1"/>
    <property type="match status" value="1"/>
</dbReference>
<dbReference type="GO" id="GO:0043022">
    <property type="term" value="F:ribosome binding"/>
    <property type="evidence" value="ECO:0007669"/>
    <property type="project" value="UniProtKB-ARBA"/>
</dbReference>
<dbReference type="GO" id="GO:0003924">
    <property type="term" value="F:GTPase activity"/>
    <property type="evidence" value="ECO:0007669"/>
    <property type="project" value="UniProtKB-UniRule"/>
</dbReference>
<comment type="subunit">
    <text evidence="8">Monomer.</text>
</comment>
<evidence type="ECO:0000256" key="2">
    <source>
        <dbReference type="ARBA" id="ARBA00022490"/>
    </source>
</evidence>
<keyword evidence="5 8" id="KW-0378">Hydrolase</keyword>
<proteinExistence type="inferred from homology"/>
<reference evidence="12" key="1">
    <citation type="submission" date="2015-01" db="EMBL/GenBank/DDBJ databases">
        <authorList>
            <person name="Manzano-Marin A."/>
            <person name="Manzano-Marin A."/>
        </authorList>
    </citation>
    <scope>NUCLEOTIDE SEQUENCE [LARGE SCALE GENOMIC DNA]</scope>
    <source>
        <strain evidence="12">obscurior</strain>
    </source>
</reference>
<dbReference type="FunFam" id="2.70.210.12:FF:000001">
    <property type="entry name" value="GTPase Obg"/>
    <property type="match status" value="1"/>
</dbReference>
<dbReference type="EC" id="3.6.5.-" evidence="8"/>
<dbReference type="NCBIfam" id="NF008955">
    <property type="entry name" value="PRK12297.1"/>
    <property type="match status" value="1"/>
</dbReference>
<dbReference type="AlphaFoldDB" id="A0A0H5BWR0"/>
<dbReference type="EMBL" id="LN774881">
    <property type="protein sequence ID" value="CEN32145.1"/>
    <property type="molecule type" value="Genomic_DNA"/>
</dbReference>
<evidence type="ECO:0000259" key="10">
    <source>
        <dbReference type="PROSITE" id="PS51883"/>
    </source>
</evidence>
<dbReference type="InterPro" id="IPR045086">
    <property type="entry name" value="OBG_GTPase"/>
</dbReference>
<dbReference type="PIRSF" id="PIRSF002401">
    <property type="entry name" value="GTP_bd_Obg/CgtA"/>
    <property type="match status" value="1"/>
</dbReference>
<dbReference type="Proteomes" id="UP000242753">
    <property type="component" value="Chromosome I"/>
</dbReference>
<dbReference type="PANTHER" id="PTHR11702:SF31">
    <property type="entry name" value="MITOCHONDRIAL RIBOSOME-ASSOCIATED GTPASE 2"/>
    <property type="match status" value="1"/>
</dbReference>
<comment type="similarity">
    <text evidence="1 8">Belongs to the TRAFAC class OBG-HflX-like GTPase superfamily. OBG GTPase family.</text>
</comment>
<comment type="function">
    <text evidence="8">An essential GTPase which binds GTP, GDP and possibly (p)ppGpp with moderate affinity, with high nucleotide exchange rates and a fairly low GTP hydrolysis rate. Plays a role in control of the cell cycle, stress response, ribosome biogenesis and in those bacteria that undergo differentiation, in morphogenesis control.</text>
</comment>
<evidence type="ECO:0000256" key="6">
    <source>
        <dbReference type="ARBA" id="ARBA00022842"/>
    </source>
</evidence>
<dbReference type="NCBIfam" id="NF008956">
    <property type="entry name" value="PRK12299.1"/>
    <property type="match status" value="1"/>
</dbReference>
<dbReference type="Gene3D" id="2.70.210.12">
    <property type="entry name" value="GTP1/OBG domain"/>
    <property type="match status" value="1"/>
</dbReference>
<dbReference type="InterPro" id="IPR006169">
    <property type="entry name" value="GTP1_OBG_dom"/>
</dbReference>
<dbReference type="KEGG" id="wca:WEOB_192"/>
<feature type="binding site" evidence="8">
    <location>
        <begin position="166"/>
        <end position="173"/>
    </location>
    <ligand>
        <name>GTP</name>
        <dbReference type="ChEBI" id="CHEBI:37565"/>
    </ligand>
</feature>
<dbReference type="InterPro" id="IPR014100">
    <property type="entry name" value="GTP-bd_Obg/CgtA"/>
</dbReference>
<evidence type="ECO:0000256" key="5">
    <source>
        <dbReference type="ARBA" id="ARBA00022801"/>
    </source>
</evidence>
<dbReference type="SUPFAM" id="SSF52540">
    <property type="entry name" value="P-loop containing nucleoside triphosphate hydrolases"/>
    <property type="match status" value="1"/>
</dbReference>
<evidence type="ECO:0000259" key="9">
    <source>
        <dbReference type="PROSITE" id="PS51710"/>
    </source>
</evidence>
<comment type="cofactor">
    <cofactor evidence="8">
        <name>Mg(2+)</name>
        <dbReference type="ChEBI" id="CHEBI:18420"/>
    </cofactor>
</comment>
<dbReference type="PRINTS" id="PR00326">
    <property type="entry name" value="GTP1OBG"/>
</dbReference>
<feature type="binding site" evidence="8">
    <location>
        <begin position="283"/>
        <end position="286"/>
    </location>
    <ligand>
        <name>GTP</name>
        <dbReference type="ChEBI" id="CHEBI:37565"/>
    </ligand>
</feature>
<dbReference type="GO" id="GO:0005737">
    <property type="term" value="C:cytoplasm"/>
    <property type="evidence" value="ECO:0007669"/>
    <property type="project" value="UniProtKB-SubCell"/>
</dbReference>
<accession>A0A0H5BWR0</accession>
<dbReference type="InterPro" id="IPR006074">
    <property type="entry name" value="GTP1-OBG_CS"/>
</dbReference>
<evidence type="ECO:0000313" key="11">
    <source>
        <dbReference type="EMBL" id="CEN32145.1"/>
    </source>
</evidence>
<dbReference type="PROSITE" id="PS51710">
    <property type="entry name" value="G_OBG"/>
    <property type="match status" value="1"/>
</dbReference>
<feature type="binding site" evidence="8">
    <location>
        <begin position="314"/>
        <end position="316"/>
    </location>
    <ligand>
        <name>GTP</name>
        <dbReference type="ChEBI" id="CHEBI:37565"/>
    </ligand>
</feature>
<keyword evidence="3 8" id="KW-0479">Metal-binding</keyword>
<name>A0A0H5BWR0_9ENTR</name>
<dbReference type="InterPro" id="IPR031167">
    <property type="entry name" value="G_OBG"/>
</dbReference>
<evidence type="ECO:0000256" key="8">
    <source>
        <dbReference type="HAMAP-Rule" id="MF_01454"/>
    </source>
</evidence>
<dbReference type="STRING" id="1594731.WEOB_192"/>
<evidence type="ECO:0000256" key="3">
    <source>
        <dbReference type="ARBA" id="ARBA00022723"/>
    </source>
</evidence>
<dbReference type="InterPro" id="IPR006073">
    <property type="entry name" value="GTP-bd"/>
</dbReference>
<evidence type="ECO:0000256" key="4">
    <source>
        <dbReference type="ARBA" id="ARBA00022741"/>
    </source>
</evidence>
<dbReference type="GO" id="GO:0042254">
    <property type="term" value="P:ribosome biogenesis"/>
    <property type="evidence" value="ECO:0007669"/>
    <property type="project" value="UniProtKB-UniRule"/>
</dbReference>
<keyword evidence="2 8" id="KW-0963">Cytoplasm</keyword>
<feature type="binding site" evidence="8">
    <location>
        <begin position="213"/>
        <end position="216"/>
    </location>
    <ligand>
        <name>GTP</name>
        <dbReference type="ChEBI" id="CHEBI:37565"/>
    </ligand>
</feature>
<protein>
    <recommendedName>
        <fullName evidence="8">GTPase Obg</fullName>
        <ecNumber evidence="8">3.6.5.-</ecNumber>
    </recommendedName>
    <alternativeName>
        <fullName evidence="8">GTP-binding protein Obg</fullName>
    </alternativeName>
</protein>
<comment type="subcellular location">
    <subcellularLocation>
        <location evidence="8">Cytoplasm</location>
    </subcellularLocation>
</comment>
<keyword evidence="7 8" id="KW-0342">GTP-binding</keyword>
<keyword evidence="12" id="KW-1185">Reference proteome</keyword>
<feature type="binding site" evidence="8">
    <location>
        <begin position="191"/>
        <end position="195"/>
    </location>
    <ligand>
        <name>GTP</name>
        <dbReference type="ChEBI" id="CHEBI:37565"/>
    </ligand>
</feature>
<sequence>MQFIDEVIIKVFAGNGGNGCISFRREKHISRGEPNGGDGGNGGNVWLLAEKNLNTLVDFQFKKKFFAECGCNGGSSNCTGKNGKDMYIKVPVGTRVVNLDTNKIIGDMIFDKQSLMIAKGGFHGFGNARFKSFFNSSLNKKVFGKRGEICCVELKLILLADVGIVGLPNAGKSTMVRTLTAARPKVAEYPFTTLFPNLGVVKLNFENNFVIADLPGLIEGASRGVGLGIRFLKHLERCYILLHLIDLAPINGSDLIKNIKIIFKELDSYGNVLKHKPHWLIFNKMDLIEFSKVKFFIKTILKKLHWNKKYYVISALHKNSMQKLCFDIAKFIKENSAKN</sequence>
<dbReference type="PROSITE" id="PS51883">
    <property type="entry name" value="OBG"/>
    <property type="match status" value="1"/>
</dbReference>
<dbReference type="RefSeq" id="WP_281264038.1">
    <property type="nucleotide sequence ID" value="NZ_LN774881.1"/>
</dbReference>
<dbReference type="SUPFAM" id="SSF82051">
    <property type="entry name" value="Obg GTP-binding protein N-terminal domain"/>
    <property type="match status" value="1"/>
</dbReference>
<dbReference type="InterPro" id="IPR027417">
    <property type="entry name" value="P-loop_NTPase"/>
</dbReference>
<keyword evidence="4 8" id="KW-0547">Nucleotide-binding</keyword>
<dbReference type="PANTHER" id="PTHR11702">
    <property type="entry name" value="DEVELOPMENTALLY REGULATED GTP-BINDING PROTEIN-RELATED"/>
    <property type="match status" value="1"/>
</dbReference>
<feature type="binding site" evidence="8">
    <location>
        <position position="173"/>
    </location>
    <ligand>
        <name>Mg(2+)</name>
        <dbReference type="ChEBI" id="CHEBI:18420"/>
    </ligand>
</feature>
<feature type="domain" description="OBG-type G" evidence="9">
    <location>
        <begin position="160"/>
        <end position="333"/>
    </location>
</feature>
<feature type="binding site" evidence="8">
    <location>
        <position position="193"/>
    </location>
    <ligand>
        <name>Mg(2+)</name>
        <dbReference type="ChEBI" id="CHEBI:18420"/>
    </ligand>
</feature>
<dbReference type="GO" id="GO:0000287">
    <property type="term" value="F:magnesium ion binding"/>
    <property type="evidence" value="ECO:0007669"/>
    <property type="project" value="InterPro"/>
</dbReference>
<dbReference type="Gene3D" id="3.40.50.300">
    <property type="entry name" value="P-loop containing nucleotide triphosphate hydrolases"/>
    <property type="match status" value="1"/>
</dbReference>
<dbReference type="PROSITE" id="PS00905">
    <property type="entry name" value="GTP1_OBG"/>
    <property type="match status" value="1"/>
</dbReference>
<dbReference type="PATRIC" id="fig|1594731.3.peg.181"/>
<dbReference type="NCBIfam" id="TIGR02729">
    <property type="entry name" value="Obg_CgtA"/>
    <property type="match status" value="1"/>
</dbReference>
<evidence type="ECO:0000256" key="1">
    <source>
        <dbReference type="ARBA" id="ARBA00007699"/>
    </source>
</evidence>
<evidence type="ECO:0000256" key="7">
    <source>
        <dbReference type="ARBA" id="ARBA00023134"/>
    </source>
</evidence>
<keyword evidence="6 8" id="KW-0460">Magnesium</keyword>
<evidence type="ECO:0000313" key="12">
    <source>
        <dbReference type="Proteomes" id="UP000242753"/>
    </source>
</evidence>